<dbReference type="PANTHER" id="PTHR31600">
    <property type="entry name" value="TINY MACROCYSTS PROTEIN B-RELATED"/>
    <property type="match status" value="1"/>
</dbReference>
<dbReference type="SMART" id="SM00091">
    <property type="entry name" value="PAS"/>
    <property type="match status" value="3"/>
</dbReference>
<feature type="transmembrane region" description="Helical" evidence="4">
    <location>
        <begin position="1996"/>
        <end position="2012"/>
    </location>
</feature>
<feature type="region of interest" description="Disordered" evidence="3">
    <location>
        <begin position="1411"/>
        <end position="1448"/>
    </location>
</feature>
<feature type="domain" description="PAS" evidence="5">
    <location>
        <begin position="624"/>
        <end position="686"/>
    </location>
</feature>
<dbReference type="InterPro" id="IPR000014">
    <property type="entry name" value="PAS"/>
</dbReference>
<feature type="compositionally biased region" description="Polar residues" evidence="3">
    <location>
        <begin position="1429"/>
        <end position="1440"/>
    </location>
</feature>
<dbReference type="OrthoDB" id="533766at2759"/>
<dbReference type="GO" id="GO:0009881">
    <property type="term" value="F:photoreceptor activity"/>
    <property type="evidence" value="ECO:0007669"/>
    <property type="project" value="UniProtKB-KW"/>
</dbReference>
<feature type="transmembrane region" description="Helical" evidence="4">
    <location>
        <begin position="348"/>
        <end position="369"/>
    </location>
</feature>
<dbReference type="EMBL" id="BNCP01000020">
    <property type="protein sequence ID" value="GIL80931.1"/>
    <property type="molecule type" value="Genomic_DNA"/>
</dbReference>
<dbReference type="SUPFAM" id="SSF55785">
    <property type="entry name" value="PYP-like sensor domain (PAS domain)"/>
    <property type="match status" value="1"/>
</dbReference>
<evidence type="ECO:0000313" key="9">
    <source>
        <dbReference type="Proteomes" id="UP000747110"/>
    </source>
</evidence>
<dbReference type="Pfam" id="PF13426">
    <property type="entry name" value="PAS_9"/>
    <property type="match status" value="1"/>
</dbReference>
<feature type="region of interest" description="Disordered" evidence="3">
    <location>
        <begin position="1"/>
        <end position="37"/>
    </location>
</feature>
<keyword evidence="1" id="KW-0600">Photoreceptor protein</keyword>
<keyword evidence="1" id="KW-0675">Receptor</keyword>
<organism evidence="7 8">
    <name type="scientific">Volvox reticuliferus</name>
    <dbReference type="NCBI Taxonomy" id="1737510"/>
    <lineage>
        <taxon>Eukaryota</taxon>
        <taxon>Viridiplantae</taxon>
        <taxon>Chlorophyta</taxon>
        <taxon>core chlorophytes</taxon>
        <taxon>Chlorophyceae</taxon>
        <taxon>CS clade</taxon>
        <taxon>Chlamydomonadales</taxon>
        <taxon>Volvocaceae</taxon>
        <taxon>Volvox</taxon>
    </lineage>
</organism>
<dbReference type="Proteomes" id="UP000722791">
    <property type="component" value="Unassembled WGS sequence"/>
</dbReference>
<feature type="transmembrane region" description="Helical" evidence="4">
    <location>
        <begin position="1762"/>
        <end position="1786"/>
    </location>
</feature>
<feature type="transmembrane region" description="Helical" evidence="4">
    <location>
        <begin position="154"/>
        <end position="172"/>
    </location>
</feature>
<dbReference type="EMBL" id="BNCQ01000017">
    <property type="protein sequence ID" value="GIM04868.1"/>
    <property type="molecule type" value="Genomic_DNA"/>
</dbReference>
<comment type="caution">
    <text evidence="7">The sequence shown here is derived from an EMBL/GenBank/DDBJ whole genome shotgun (WGS) entry which is preliminary data.</text>
</comment>
<evidence type="ECO:0000256" key="1">
    <source>
        <dbReference type="ARBA" id="ARBA00022543"/>
    </source>
</evidence>
<proteinExistence type="predicted"/>
<feature type="compositionally biased region" description="Gly residues" evidence="3">
    <location>
        <begin position="1658"/>
        <end position="1667"/>
    </location>
</feature>
<dbReference type="Proteomes" id="UP000747110">
    <property type="component" value="Unassembled WGS sequence"/>
</dbReference>
<feature type="compositionally biased region" description="Low complexity" evidence="3">
    <location>
        <begin position="1327"/>
        <end position="1336"/>
    </location>
</feature>
<evidence type="ECO:0000256" key="3">
    <source>
        <dbReference type="SAM" id="MobiDB-lite"/>
    </source>
</evidence>
<accession>A0A8J4GDC6</accession>
<evidence type="ECO:0000313" key="7">
    <source>
        <dbReference type="EMBL" id="GIM04868.1"/>
    </source>
</evidence>
<protein>
    <recommendedName>
        <fullName evidence="5">PAS domain-containing protein</fullName>
    </recommendedName>
</protein>
<keyword evidence="9" id="KW-1185">Reference proteome</keyword>
<evidence type="ECO:0000313" key="6">
    <source>
        <dbReference type="EMBL" id="GIL80931.1"/>
    </source>
</evidence>
<dbReference type="InterPro" id="IPR052994">
    <property type="entry name" value="Tiny_macrocysts_regulators"/>
</dbReference>
<feature type="transmembrane region" description="Helical" evidence="4">
    <location>
        <begin position="101"/>
        <end position="119"/>
    </location>
</feature>
<name>A0A8J4GDC6_9CHLO</name>
<keyword evidence="4" id="KW-0812">Transmembrane</keyword>
<feature type="transmembrane region" description="Helical" evidence="4">
    <location>
        <begin position="2182"/>
        <end position="2203"/>
    </location>
</feature>
<keyword evidence="4" id="KW-0472">Membrane</keyword>
<feature type="compositionally biased region" description="Polar residues" evidence="3">
    <location>
        <begin position="1720"/>
        <end position="1734"/>
    </location>
</feature>
<dbReference type="InterPro" id="IPR035965">
    <property type="entry name" value="PAS-like_dom_sf"/>
</dbReference>
<dbReference type="CDD" id="cd00130">
    <property type="entry name" value="PAS"/>
    <property type="match status" value="1"/>
</dbReference>
<dbReference type="InterPro" id="IPR057352">
    <property type="entry name" value="TPR_TmcB/C"/>
</dbReference>
<feature type="region of interest" description="Disordered" evidence="3">
    <location>
        <begin position="1302"/>
        <end position="1336"/>
    </location>
</feature>
<dbReference type="Pfam" id="PF25474">
    <property type="entry name" value="TPR_TmcB"/>
    <property type="match status" value="1"/>
</dbReference>
<feature type="compositionally biased region" description="Acidic residues" evidence="3">
    <location>
        <begin position="2022"/>
        <end position="2033"/>
    </location>
</feature>
<evidence type="ECO:0000256" key="4">
    <source>
        <dbReference type="SAM" id="Phobius"/>
    </source>
</evidence>
<evidence type="ECO:0000313" key="8">
    <source>
        <dbReference type="Proteomes" id="UP000722791"/>
    </source>
</evidence>
<feature type="region of interest" description="Disordered" evidence="3">
    <location>
        <begin position="1475"/>
        <end position="1500"/>
    </location>
</feature>
<dbReference type="Gene3D" id="3.30.450.20">
    <property type="entry name" value="PAS domain"/>
    <property type="match status" value="1"/>
</dbReference>
<feature type="transmembrane region" description="Helical" evidence="4">
    <location>
        <begin position="2396"/>
        <end position="2422"/>
    </location>
</feature>
<keyword evidence="2" id="KW-0716">Sensory transduction</keyword>
<feature type="region of interest" description="Disordered" evidence="3">
    <location>
        <begin position="1512"/>
        <end position="1618"/>
    </location>
</feature>
<feature type="region of interest" description="Disordered" evidence="3">
    <location>
        <begin position="1654"/>
        <end position="1735"/>
    </location>
</feature>
<feature type="transmembrane region" description="Helical" evidence="4">
    <location>
        <begin position="212"/>
        <end position="235"/>
    </location>
</feature>
<dbReference type="PROSITE" id="PS50112">
    <property type="entry name" value="PAS"/>
    <property type="match status" value="1"/>
</dbReference>
<feature type="region of interest" description="Disordered" evidence="3">
    <location>
        <begin position="2460"/>
        <end position="2485"/>
    </location>
</feature>
<evidence type="ECO:0000256" key="2">
    <source>
        <dbReference type="ARBA" id="ARBA00022606"/>
    </source>
</evidence>
<gene>
    <name evidence="6" type="ORF">Vretifemale_10079</name>
    <name evidence="7" type="ORF">Vretimale_9356</name>
</gene>
<sequence length="2514" mass="272770">MATSGASSHGGSGGSAKSSFTTKRDRSGIDQDQDQGDNLLDRRSSLEYGIFGVLFTLSKEKSEHRIRIRWVLLKILLDGWQLFTTVIAPERQAWSIQPHSVAWSIIGVLNFTWLGHLGYGVYLAVLYSMLALLAINIGMCVWVAWCFKEHKFPVVWPIKVLRVFSSVFFQAFDVASLNLLQLGITCRFTGPERPKLHFDLIDKYSCTTTPHIMHAVVSALCLILFVCIALLLNMAEVEVNPLSRRPMALGHSGAEVMAFGIKVIMTLVNVFIGWGRVEASIYLALSLALAWQNLRWSPHLVSWVNYLKAGVSTMVVWCSAVLMLLVFHPGVKSADNQKMEKWNDSMTFLMLAGIVPAFGVGALVSSAVLRRVTAAALKGLENPKKLPVVEAFSSIDEPRDVEIAARYCRHWKEPGVLDPDAVNKAHHIIKAGLEMFPGSAFMVLLHANFMIDVLGISQSGSRRIEDARKLNPSLICRFIMFVRQQEATQHAAGSSVSATMDLLGYVEYQRKQRMVVRLHREALQAMCNFWKALDASTVSFTHLSKSLAKIETSVSQAQRAYRVVLESYGNNPKLVHLYGRFLQTIKNDPWHAAEYFAEAERLEELQDSTAGGPLMPDGTPLTRMDEIDTSVLVLNAVGEVQMANRSTQHLFGYKRGALEGKPLATLLAPHFAKRLAERLAAIATANELLGISQTPDECAETAEEMVVGLHSDRLAFQAKLSLSKASGVGEDSTIIALVEPVSPLPGVCSFWVTHNGIVTACDPAFVANFGWKANEVNGTSIKGLLTLPLPPTAKVSTIGAGEDAVEQRASQLLAARPNESASEIIKRLLAEAVVPPTDALIDLGAGPGGNPEPGLSVLVPHKYILKPLKCTLRIIPSAATDSPIVHEIQIKVDTDPVQLLAVNRKGVILHASAELAARFKERGGAQLGALGEIGNSHAARGEGMLETDAAFSSSAALNGYTLFDFLSPAWKEMHFKLLKEITAVSPQPVSELACRKSPLTGPTLELRTAGGRPIYMHVGVATTEVQGEIVHIVHMARSSLHEALAERRLRLKISPDGLITTVDSGNATQLFGMDGSKFIGRSLWEILEEPEQPSPPTVRASNSTIIMRDIATLIRRALKYPGHSWRVQVVSPPSRGTRSSFTPQARPAIMQVHVVIPAEDDEAEDPTIQVDLWPVSTVVGVLDLDQYGRIRAVLEEQTRPAGLLFGIPTKSLIGAQLGEFVVMPTGRTKPNDLLFQNATKKSSLKTQAKDASIKVGPIHMLRATHLDGRPLNLHVQVIGKPGSNEPLTVILKIYQAPLAPLILNAPPQPPQPQSQQQLQPPQPPQPQLQKQSQPPQPLLWATASSGAAFTTADKARTAAPVITAPIPQTMTTVAKVLPGGVEETELAMFEDVDRNAARKGLAADKVLTGAISPQRTPSLDDAKPRSASPWRNTAGVTGPTQSPPVVHALSTPPAAKLLSGTLTPGEFNTVTVWPNQEIPDAGDGSSVTAANGRGGLLPGRSKLADMVKAVGVDRSGSGHPSGATPSRGATFVDGGDGPGNSGRGGGGGGGGGRRLRSPVAIRKGPARGIEVPGSVQQGDVGEAEEESVGRGGGASEGGASASDNLGSGRTQDTHARAQTADRVMDWVASKGAFYQNSMSTSDVAKAEGWYRDSPDGYNRGGGVGSPPGGVTLERFPTSPICDSRSPPELKGRMGLGSSADGLSSPGATGLEDDDAGSEGGQSAVSGAQSATGSEYTRGKRFRKLVKLMDSSQTLQVQKRLRIHALVVVTLLAVVHIICFVLTVMAIKQQKTSMLQLGRSGQAQLYMHRIMIDTRSLDIISHNKSQEWLYTPDDDVFFVNRISNDAEEVKMRFNDILNTHSKSPEIIRLLYQTKRTVWDTNDADGSDIYTNLTIWDFATRFYSMAKQVEQLYGEWKQDKAFVADTYAGQFLLKSGPDLFVDSRKILDALLYSAVSNARRVDTLQIVFLLVEGAAISFFAACYLTFLLRAVAAQRFKLYSTFLIIPVGLTRALASQNLNLLVDEDEDEDGDDEDDRAVQAASMQENEEEGMTPKLRRRATLKVEEASEPARTPSPGPISPGWAAARRSSFRRNSESEPASRNTYDKYDKQRSLTADSAASMDGTHGRYGMWCCNWGGGWRLRLRNLLVKRSSILPLTMSNNVIKLAGAASGGAKRSLKFDSQETGIMLLPFVVWSILVITIYAFAVVKMKGVDEVVAIHSVVNFMAARTSRTVFFCQELANVDDPSQLMAKRAALLKVVKLVKDAWYTLQLGNQAYTALGAGTEMFPLVKKGLSHASKTIENLFYNSGVCHRTSVDPPCSDKNYRFYQVTHTGLDSMMQQLMISLSSMATNSSLVPEGLEDEHFDFVYSVGYKDLLDGTSAIAAAHYNTILALFNGMLLLHIILFLIFWIIFGGFVLFMLNPLLRRISNERRRIAELMSQLPLELDVERLVARALLGAQTPGMQQHGIEGDRSVSGGATGNAGGNETEATTKWKAIIRASTSLNGKAPSMDGRKRP</sequence>
<feature type="transmembrane region" description="Helical" evidence="4">
    <location>
        <begin position="1964"/>
        <end position="1984"/>
    </location>
</feature>
<feature type="region of interest" description="Disordered" evidence="3">
    <location>
        <begin position="2022"/>
        <end position="2106"/>
    </location>
</feature>
<keyword evidence="1" id="KW-0157">Chromophore</keyword>
<dbReference type="PANTHER" id="PTHR31600:SF2">
    <property type="entry name" value="GAMETE ENRICHED GENE 10 PROTEIN-RELATED"/>
    <property type="match status" value="1"/>
</dbReference>
<reference evidence="7" key="1">
    <citation type="journal article" date="2021" name="Proc. Natl. Acad. Sci. U.S.A.">
        <title>Three genomes in the algal genus Volvox reveal the fate of a haploid sex-determining region after a transition to homothallism.</title>
        <authorList>
            <person name="Yamamoto K."/>
            <person name="Hamaji T."/>
            <person name="Kawai-Toyooka H."/>
            <person name="Matsuzaki R."/>
            <person name="Takahashi F."/>
            <person name="Nishimura Y."/>
            <person name="Kawachi M."/>
            <person name="Noguchi H."/>
            <person name="Minakuchi Y."/>
            <person name="Umen J.G."/>
            <person name="Toyoda A."/>
            <person name="Nozaki H."/>
        </authorList>
    </citation>
    <scope>NUCLEOTIDE SEQUENCE</scope>
    <source>
        <strain evidence="7">NIES-3785</strain>
        <strain evidence="6">NIES-3786</strain>
    </source>
</reference>
<feature type="compositionally biased region" description="Gly residues" evidence="3">
    <location>
        <begin position="1534"/>
        <end position="1552"/>
    </location>
</feature>
<keyword evidence="4" id="KW-1133">Transmembrane helix</keyword>
<feature type="transmembrane region" description="Helical" evidence="4">
    <location>
        <begin position="125"/>
        <end position="147"/>
    </location>
</feature>
<feature type="transmembrane region" description="Helical" evidence="4">
    <location>
        <begin position="306"/>
        <end position="327"/>
    </location>
</feature>
<evidence type="ECO:0000259" key="5">
    <source>
        <dbReference type="PROSITE" id="PS50112"/>
    </source>
</evidence>